<protein>
    <submittedName>
        <fullName evidence="1">Uncharacterized protein</fullName>
    </submittedName>
</protein>
<comment type="caution">
    <text evidence="1">The sequence shown here is derived from an EMBL/GenBank/DDBJ whole genome shotgun (WGS) entry which is preliminary data.</text>
</comment>
<accession>A0AAU9LDC3</accession>
<evidence type="ECO:0000313" key="1">
    <source>
        <dbReference type="EMBL" id="CAH0479098.1"/>
    </source>
</evidence>
<evidence type="ECO:0000313" key="2">
    <source>
        <dbReference type="Proteomes" id="UP001160483"/>
    </source>
</evidence>
<dbReference type="EMBL" id="CAKKTJ010000292">
    <property type="protein sequence ID" value="CAH0479098.1"/>
    <property type="molecule type" value="Genomic_DNA"/>
</dbReference>
<organism evidence="1 2">
    <name type="scientific">Peronospora belbahrii</name>
    <dbReference type="NCBI Taxonomy" id="622444"/>
    <lineage>
        <taxon>Eukaryota</taxon>
        <taxon>Sar</taxon>
        <taxon>Stramenopiles</taxon>
        <taxon>Oomycota</taxon>
        <taxon>Peronosporomycetes</taxon>
        <taxon>Peronosporales</taxon>
        <taxon>Peronosporaceae</taxon>
        <taxon>Peronospora</taxon>
    </lineage>
</organism>
<gene>
    <name evidence="1" type="ORF">PBS003_LOCUS5764</name>
</gene>
<sequence length="248" mass="27901">MQTRFLDQVCHRKLTSSNGLIFAWIKTDVVDSQVEKLLVTSPKFGVSCEQQCSLRSTALLLKHNGDAGALPLLRRFVQLLRWRTRRIFPRTSAAVLATEEASVVQACWTSYHDWATPAALSAAVCYDAAVRWQETLSGWTQTMTMQQHHLPIMHTLSSELAGCYTRQQCTVLRAQQNAMAPIRDRTIAGTASSSHIEGESARGFEHIAYYFWAHATSSADASSSCAVDMQCPTGYCQWIREQCWRHKQ</sequence>
<dbReference type="AlphaFoldDB" id="A0AAU9LDC3"/>
<reference evidence="1" key="1">
    <citation type="submission" date="2021-11" db="EMBL/GenBank/DDBJ databases">
        <authorList>
            <person name="Islam A."/>
            <person name="Islam S."/>
            <person name="Flora M.S."/>
            <person name="Rahman M."/>
            <person name="Ziaur R.M."/>
            <person name="Epstein J.H."/>
            <person name="Hassan M."/>
            <person name="Klassen M."/>
            <person name="Woodard K."/>
            <person name="Webb A."/>
            <person name="Webby R.J."/>
            <person name="El Zowalaty M.E."/>
        </authorList>
    </citation>
    <scope>NUCLEOTIDE SEQUENCE</scope>
    <source>
        <strain evidence="1">Pbs3</strain>
    </source>
</reference>
<proteinExistence type="predicted"/>
<name>A0AAU9LDC3_9STRA</name>
<dbReference type="Proteomes" id="UP001160483">
    <property type="component" value="Unassembled WGS sequence"/>
</dbReference>